<dbReference type="Proteomes" id="UP000257109">
    <property type="component" value="Unassembled WGS sequence"/>
</dbReference>
<comment type="caution">
    <text evidence="1">The sequence shown here is derived from an EMBL/GenBank/DDBJ whole genome shotgun (WGS) entry which is preliminary data.</text>
</comment>
<dbReference type="AlphaFoldDB" id="A0A371HHZ8"/>
<proteinExistence type="predicted"/>
<feature type="non-terminal residue" evidence="1">
    <location>
        <position position="1"/>
    </location>
</feature>
<keyword evidence="2" id="KW-1185">Reference proteome</keyword>
<gene>
    <name evidence="1" type="ORF">CR513_14124</name>
</gene>
<evidence type="ECO:0000313" key="1">
    <source>
        <dbReference type="EMBL" id="RDY02418.1"/>
    </source>
</evidence>
<reference evidence="1" key="1">
    <citation type="submission" date="2018-05" db="EMBL/GenBank/DDBJ databases">
        <title>Draft genome of Mucuna pruriens seed.</title>
        <authorList>
            <person name="Nnadi N.E."/>
            <person name="Vos R."/>
            <person name="Hasami M.H."/>
            <person name="Devisetty U.K."/>
            <person name="Aguiy J.C."/>
        </authorList>
    </citation>
    <scope>NUCLEOTIDE SEQUENCE [LARGE SCALE GENOMIC DNA]</scope>
    <source>
        <strain evidence="1">JCA_2017</strain>
    </source>
</reference>
<organism evidence="1 2">
    <name type="scientific">Mucuna pruriens</name>
    <name type="common">Velvet bean</name>
    <name type="synonym">Dolichos pruriens</name>
    <dbReference type="NCBI Taxonomy" id="157652"/>
    <lineage>
        <taxon>Eukaryota</taxon>
        <taxon>Viridiplantae</taxon>
        <taxon>Streptophyta</taxon>
        <taxon>Embryophyta</taxon>
        <taxon>Tracheophyta</taxon>
        <taxon>Spermatophyta</taxon>
        <taxon>Magnoliopsida</taxon>
        <taxon>eudicotyledons</taxon>
        <taxon>Gunneridae</taxon>
        <taxon>Pentapetalae</taxon>
        <taxon>rosids</taxon>
        <taxon>fabids</taxon>
        <taxon>Fabales</taxon>
        <taxon>Fabaceae</taxon>
        <taxon>Papilionoideae</taxon>
        <taxon>50 kb inversion clade</taxon>
        <taxon>NPAAA clade</taxon>
        <taxon>indigoferoid/millettioid clade</taxon>
        <taxon>Phaseoleae</taxon>
        <taxon>Mucuna</taxon>
    </lineage>
</organism>
<accession>A0A371HHZ8</accession>
<dbReference type="EMBL" id="QJKJ01002540">
    <property type="protein sequence ID" value="RDY02418.1"/>
    <property type="molecule type" value="Genomic_DNA"/>
</dbReference>
<protein>
    <submittedName>
        <fullName evidence="1">Uncharacterized protein</fullName>
    </submittedName>
</protein>
<evidence type="ECO:0000313" key="2">
    <source>
        <dbReference type="Proteomes" id="UP000257109"/>
    </source>
</evidence>
<sequence>MTYDQVEEERKLQLQELEELRLEAYENSCIYKHSCIYKQRVKQFHNRQNLRKEFHVGQKVLLFHLVAIL</sequence>
<name>A0A371HHZ8_MUCPR</name>